<dbReference type="EMBL" id="NVUS01000030">
    <property type="protein sequence ID" value="PCI97404.1"/>
    <property type="molecule type" value="Genomic_DNA"/>
</dbReference>
<organism evidence="4">
    <name type="scientific">OCS116 cluster bacterium</name>
    <dbReference type="NCBI Taxonomy" id="2030921"/>
    <lineage>
        <taxon>Bacteria</taxon>
        <taxon>Pseudomonadati</taxon>
        <taxon>Pseudomonadota</taxon>
        <taxon>Alphaproteobacteria</taxon>
        <taxon>OCS116 cluster</taxon>
    </lineage>
</organism>
<evidence type="ECO:0000259" key="3">
    <source>
        <dbReference type="Pfam" id="PF07687"/>
    </source>
</evidence>
<dbReference type="PANTHER" id="PTHR11014">
    <property type="entry name" value="PEPTIDASE M20 FAMILY MEMBER"/>
    <property type="match status" value="1"/>
</dbReference>
<comment type="caution">
    <text evidence="4">The sequence shown here is derived from an EMBL/GenBank/DDBJ whole genome shotgun (WGS) entry which is preliminary data.</text>
</comment>
<comment type="cofactor">
    <cofactor evidence="2">
        <name>Mn(2+)</name>
        <dbReference type="ChEBI" id="CHEBI:29035"/>
    </cofactor>
    <text evidence="2">The Mn(2+) ion enhances activity.</text>
</comment>
<evidence type="ECO:0000313" key="4">
    <source>
        <dbReference type="EMBL" id="PCI97404.1"/>
    </source>
</evidence>
<dbReference type="Gene3D" id="3.40.630.10">
    <property type="entry name" value="Zn peptidases"/>
    <property type="match status" value="1"/>
</dbReference>
<feature type="binding site" evidence="2">
    <location>
        <position position="134"/>
    </location>
    <ligand>
        <name>Mn(2+)</name>
        <dbReference type="ChEBI" id="CHEBI:29035"/>
        <label>2</label>
    </ligand>
</feature>
<evidence type="ECO:0000256" key="2">
    <source>
        <dbReference type="PIRSR" id="PIRSR005962-1"/>
    </source>
</evidence>
<sequence length="382" mass="42119">MLNQAEISQLTELRRKLHQLPEISGNERQTAIMISEFLNEFAPDEFYNALSGNALAAVYNGQDANGPTVLFRCELDALLILETSSIAYKSQYDYVAHSCGHDGHMGIVASLAVALHKQRPATGRVILLFQPAEETGKGAKPLVEALKLHKLVPKYSFALHNMPKMKMHEVAIKDGFFNCASVGMKIELLGKTSHASHPENGLSPCEAMCEILAEVKNINQEYKAHDAFCLVSINHAGLGEEAFGITAGAAKIMLTLRSESDQLLTKMQNQLDIFTQKTSRKYGLGYDYCLDEPFEASINNDEAAGKIRQACADENVPITELDAAWRASEDFGQFANISKSAMFMLGSGVDQPYLHNPDFNFPDEIIETGHNIFYRLIGNILG</sequence>
<accession>A0A2A4YRK8</accession>
<keyword evidence="2" id="KW-0464">Manganese</keyword>
<feature type="binding site" evidence="2">
    <location>
        <position position="99"/>
    </location>
    <ligand>
        <name>Mn(2+)</name>
        <dbReference type="ChEBI" id="CHEBI:29035"/>
        <label>2</label>
    </ligand>
</feature>
<keyword evidence="2" id="KW-0479">Metal-binding</keyword>
<dbReference type="Gene3D" id="3.30.70.360">
    <property type="match status" value="1"/>
</dbReference>
<name>A0A2A4YRK8_9PROT</name>
<dbReference type="NCBIfam" id="TIGR01891">
    <property type="entry name" value="amidohydrolases"/>
    <property type="match status" value="1"/>
</dbReference>
<dbReference type="PIRSF" id="PIRSF005962">
    <property type="entry name" value="Pept_M20D_amidohydro"/>
    <property type="match status" value="1"/>
</dbReference>
<keyword evidence="1" id="KW-0378">Hydrolase</keyword>
<dbReference type="InterPro" id="IPR011650">
    <property type="entry name" value="Peptidase_M20_dimer"/>
</dbReference>
<reference evidence="4" key="2">
    <citation type="journal article" date="2018" name="ISME J.">
        <title>A dynamic microbial community with high functional redundancy inhabits the cold, oxic subseafloor aquifer.</title>
        <authorList>
            <person name="Tully B.J."/>
            <person name="Wheat C.G."/>
            <person name="Glazer B.T."/>
            <person name="Huber J.A."/>
        </authorList>
    </citation>
    <scope>NUCLEOTIDE SEQUENCE</scope>
    <source>
        <strain evidence="4">NORP83</strain>
    </source>
</reference>
<reference key="1">
    <citation type="submission" date="2017-08" db="EMBL/GenBank/DDBJ databases">
        <title>A dynamic microbial community with high functional redundancy inhabits the cold, oxic subseafloor aquifer.</title>
        <authorList>
            <person name="Tully B.J."/>
            <person name="Wheat C.G."/>
            <person name="Glazer B.T."/>
            <person name="Huber J.A."/>
        </authorList>
    </citation>
    <scope>NUCLEOTIDE SEQUENCE [LARGE SCALE GENOMIC DNA]</scope>
</reference>
<dbReference type="SUPFAM" id="SSF55031">
    <property type="entry name" value="Bacterial exopeptidase dimerisation domain"/>
    <property type="match status" value="1"/>
</dbReference>
<feature type="binding site" evidence="2">
    <location>
        <position position="355"/>
    </location>
    <ligand>
        <name>Mn(2+)</name>
        <dbReference type="ChEBI" id="CHEBI:29035"/>
        <label>2</label>
    </ligand>
</feature>
<protein>
    <submittedName>
        <fullName evidence="4">Peptidase M20</fullName>
    </submittedName>
</protein>
<feature type="domain" description="Peptidase M20 dimerisation" evidence="3">
    <location>
        <begin position="181"/>
        <end position="270"/>
    </location>
</feature>
<gene>
    <name evidence="4" type="ORF">COB13_15865</name>
</gene>
<proteinExistence type="predicted"/>
<dbReference type="SUPFAM" id="SSF53187">
    <property type="entry name" value="Zn-dependent exopeptidases"/>
    <property type="match status" value="1"/>
</dbReference>
<dbReference type="GO" id="GO:0016787">
    <property type="term" value="F:hydrolase activity"/>
    <property type="evidence" value="ECO:0007669"/>
    <property type="project" value="UniProtKB-KW"/>
</dbReference>
<dbReference type="Pfam" id="PF07687">
    <property type="entry name" value="M20_dimer"/>
    <property type="match status" value="1"/>
</dbReference>
<feature type="binding site" evidence="2">
    <location>
        <position position="160"/>
    </location>
    <ligand>
        <name>Mn(2+)</name>
        <dbReference type="ChEBI" id="CHEBI:29035"/>
        <label>2</label>
    </ligand>
</feature>
<dbReference type="InterPro" id="IPR002933">
    <property type="entry name" value="Peptidase_M20"/>
</dbReference>
<dbReference type="InterPro" id="IPR036264">
    <property type="entry name" value="Bact_exopeptidase_dim_dom"/>
</dbReference>
<dbReference type="AlphaFoldDB" id="A0A2A4YRK8"/>
<evidence type="ECO:0000256" key="1">
    <source>
        <dbReference type="ARBA" id="ARBA00022801"/>
    </source>
</evidence>
<feature type="binding site" evidence="2">
    <location>
        <position position="101"/>
    </location>
    <ligand>
        <name>Mn(2+)</name>
        <dbReference type="ChEBI" id="CHEBI:29035"/>
        <label>2</label>
    </ligand>
</feature>
<dbReference type="Pfam" id="PF01546">
    <property type="entry name" value="Peptidase_M20"/>
    <property type="match status" value="1"/>
</dbReference>
<dbReference type="PANTHER" id="PTHR11014:SF169">
    <property type="entry name" value="CLAN MH, FAMILY M20, PEPTIDASE T-LIKE METALLOPEPTIDASE"/>
    <property type="match status" value="1"/>
</dbReference>
<dbReference type="GO" id="GO:0046872">
    <property type="term" value="F:metal ion binding"/>
    <property type="evidence" value="ECO:0007669"/>
    <property type="project" value="UniProtKB-KW"/>
</dbReference>
<dbReference type="InterPro" id="IPR017439">
    <property type="entry name" value="Amidohydrolase"/>
</dbReference>